<keyword evidence="2" id="KW-1185">Reference proteome</keyword>
<dbReference type="AlphaFoldDB" id="A0AAV0Y0V7"/>
<accession>A0AAV0Y0V7</accession>
<gene>
    <name evidence="1" type="ORF">MEUPH1_LOCUS27649</name>
</gene>
<dbReference type="EMBL" id="CARXXK010001140">
    <property type="protein sequence ID" value="CAI6373981.1"/>
    <property type="molecule type" value="Genomic_DNA"/>
</dbReference>
<organism evidence="1 2">
    <name type="scientific">Macrosiphum euphorbiae</name>
    <name type="common">potato aphid</name>
    <dbReference type="NCBI Taxonomy" id="13131"/>
    <lineage>
        <taxon>Eukaryota</taxon>
        <taxon>Metazoa</taxon>
        <taxon>Ecdysozoa</taxon>
        <taxon>Arthropoda</taxon>
        <taxon>Hexapoda</taxon>
        <taxon>Insecta</taxon>
        <taxon>Pterygota</taxon>
        <taxon>Neoptera</taxon>
        <taxon>Paraneoptera</taxon>
        <taxon>Hemiptera</taxon>
        <taxon>Sternorrhyncha</taxon>
        <taxon>Aphidomorpha</taxon>
        <taxon>Aphidoidea</taxon>
        <taxon>Aphididae</taxon>
        <taxon>Macrosiphini</taxon>
        <taxon>Macrosiphum</taxon>
    </lineage>
</organism>
<name>A0AAV0Y0V7_9HEMI</name>
<evidence type="ECO:0000313" key="1">
    <source>
        <dbReference type="EMBL" id="CAI6373981.1"/>
    </source>
</evidence>
<protein>
    <submittedName>
        <fullName evidence="1">Uncharacterized protein</fullName>
    </submittedName>
</protein>
<reference evidence="1 2" key="1">
    <citation type="submission" date="2023-01" db="EMBL/GenBank/DDBJ databases">
        <authorList>
            <person name="Whitehead M."/>
        </authorList>
    </citation>
    <scope>NUCLEOTIDE SEQUENCE [LARGE SCALE GENOMIC DNA]</scope>
</reference>
<dbReference type="Proteomes" id="UP001160148">
    <property type="component" value="Unassembled WGS sequence"/>
</dbReference>
<proteinExistence type="predicted"/>
<evidence type="ECO:0000313" key="2">
    <source>
        <dbReference type="Proteomes" id="UP001160148"/>
    </source>
</evidence>
<comment type="caution">
    <text evidence="1">The sequence shown here is derived from an EMBL/GenBank/DDBJ whole genome shotgun (WGS) entry which is preliminary data.</text>
</comment>
<sequence>MISRCVKSITKSKKIHDFILDCTALLIISTNLNSIRTTIRLMFNILLNRKKLCCAHSMNALSDQCHSVKAKEPTSNDDVSDDEAKFIYGNSSNFKEKSMFYVDFEKIYRTVSDTCKITDNCELSPNNEYYCELFAKKF</sequence>